<accession>A0A6C0KKV2</accession>
<dbReference type="InterPro" id="IPR013087">
    <property type="entry name" value="Znf_C2H2_type"/>
</dbReference>
<organism evidence="3">
    <name type="scientific">viral metagenome</name>
    <dbReference type="NCBI Taxonomy" id="1070528"/>
    <lineage>
        <taxon>unclassified sequences</taxon>
        <taxon>metagenomes</taxon>
        <taxon>organismal metagenomes</taxon>
    </lineage>
</organism>
<reference evidence="3" key="1">
    <citation type="journal article" date="2020" name="Nature">
        <title>Giant virus diversity and host interactions through global metagenomics.</title>
        <authorList>
            <person name="Schulz F."/>
            <person name="Roux S."/>
            <person name="Paez-Espino D."/>
            <person name="Jungbluth S."/>
            <person name="Walsh D.A."/>
            <person name="Denef V.J."/>
            <person name="McMahon K.D."/>
            <person name="Konstantinidis K.T."/>
            <person name="Eloe-Fadrosh E.A."/>
            <person name="Kyrpides N.C."/>
            <person name="Woyke T."/>
        </authorList>
    </citation>
    <scope>NUCLEOTIDE SEQUENCE</scope>
    <source>
        <strain evidence="3">GVMAG-S-3300012000-57</strain>
    </source>
</reference>
<evidence type="ECO:0000256" key="1">
    <source>
        <dbReference type="SAM" id="Coils"/>
    </source>
</evidence>
<evidence type="ECO:0000259" key="2">
    <source>
        <dbReference type="SMART" id="SM00355"/>
    </source>
</evidence>
<dbReference type="EMBL" id="MN740901">
    <property type="protein sequence ID" value="QHU17320.1"/>
    <property type="molecule type" value="Genomic_DNA"/>
</dbReference>
<feature type="coiled-coil region" evidence="1">
    <location>
        <begin position="179"/>
        <end position="209"/>
    </location>
</feature>
<protein>
    <recommendedName>
        <fullName evidence="2">C2H2-type domain-containing protein</fullName>
    </recommendedName>
</protein>
<sequence>MNIDEQKLERTLANKRRCEKCNFECIQKSEWDSHILTDAHKTADKSKKHLQYECTQCNFVTRKKTDYAKHLTTSKHLTLVNSANSIVNDDAQSTRVNKQYTCACGNIYKFNSGFCRHKKICTFTPPTQTSLDKSELYAIFQLLFTENRELHNIFISNNNTIMEQNKTIIEQHKTMVENYIILRKQNNTLMEENNSLKEQNKTLMELNNLFIEFLMYKIQQQPQQQICNNEVI</sequence>
<dbReference type="SMART" id="SM00355">
    <property type="entry name" value="ZnF_C2H2"/>
    <property type="match status" value="2"/>
</dbReference>
<proteinExistence type="predicted"/>
<feature type="domain" description="C2H2-type" evidence="2">
    <location>
        <begin position="52"/>
        <end position="76"/>
    </location>
</feature>
<keyword evidence="1" id="KW-0175">Coiled coil</keyword>
<evidence type="ECO:0000313" key="3">
    <source>
        <dbReference type="EMBL" id="QHU17320.1"/>
    </source>
</evidence>
<name>A0A6C0KKV2_9ZZZZ</name>
<feature type="domain" description="C2H2-type" evidence="2">
    <location>
        <begin position="16"/>
        <end position="40"/>
    </location>
</feature>
<dbReference type="Gene3D" id="3.30.160.60">
    <property type="entry name" value="Classic Zinc Finger"/>
    <property type="match status" value="1"/>
</dbReference>
<dbReference type="AlphaFoldDB" id="A0A6C0KKV2"/>